<comment type="caution">
    <text evidence="2">The sequence shown here is derived from an EMBL/GenBank/DDBJ whole genome shotgun (WGS) entry which is preliminary data.</text>
</comment>
<feature type="compositionally biased region" description="Polar residues" evidence="1">
    <location>
        <begin position="1"/>
        <end position="13"/>
    </location>
</feature>
<sequence>MLGSLEVQTSWNAYLQRRGSRPSGEEEADLEGEQLDNVFPHTQLLSAAEFETFISEMLEGTHSGEFGDPIRKIKRRSSSRKEDDDNPEREAEEHNGTEKKKRTSKRAVKANVDTEYVYG</sequence>
<gene>
    <name evidence="2" type="ORF">BLNAU_22806</name>
</gene>
<reference evidence="2 3" key="1">
    <citation type="journal article" date="2022" name="bioRxiv">
        <title>Genomics of Preaxostyla Flagellates Illuminates Evolutionary Transitions and the Path Towards Mitochondrial Loss.</title>
        <authorList>
            <person name="Novak L.V.F."/>
            <person name="Treitli S.C."/>
            <person name="Pyrih J."/>
            <person name="Halakuc P."/>
            <person name="Pipaliya S.V."/>
            <person name="Vacek V."/>
            <person name="Brzon O."/>
            <person name="Soukal P."/>
            <person name="Eme L."/>
            <person name="Dacks J.B."/>
            <person name="Karnkowska A."/>
            <person name="Elias M."/>
            <person name="Hampl V."/>
        </authorList>
    </citation>
    <scope>NUCLEOTIDE SEQUENCE [LARGE SCALE GENOMIC DNA]</scope>
    <source>
        <strain evidence="2">NAU3</strain>
        <tissue evidence="2">Gut</tissue>
    </source>
</reference>
<feature type="compositionally biased region" description="Basic residues" evidence="1">
    <location>
        <begin position="99"/>
        <end position="108"/>
    </location>
</feature>
<evidence type="ECO:0000313" key="3">
    <source>
        <dbReference type="Proteomes" id="UP001281761"/>
    </source>
</evidence>
<feature type="region of interest" description="Disordered" evidence="1">
    <location>
        <begin position="1"/>
        <end position="32"/>
    </location>
</feature>
<organism evidence="2 3">
    <name type="scientific">Blattamonas nauphoetae</name>
    <dbReference type="NCBI Taxonomy" id="2049346"/>
    <lineage>
        <taxon>Eukaryota</taxon>
        <taxon>Metamonada</taxon>
        <taxon>Preaxostyla</taxon>
        <taxon>Oxymonadida</taxon>
        <taxon>Blattamonas</taxon>
    </lineage>
</organism>
<keyword evidence="3" id="KW-1185">Reference proteome</keyword>
<feature type="compositionally biased region" description="Basic and acidic residues" evidence="1">
    <location>
        <begin position="79"/>
        <end position="98"/>
    </location>
</feature>
<feature type="region of interest" description="Disordered" evidence="1">
    <location>
        <begin position="59"/>
        <end position="119"/>
    </location>
</feature>
<evidence type="ECO:0000313" key="2">
    <source>
        <dbReference type="EMBL" id="KAK2942279.1"/>
    </source>
</evidence>
<dbReference type="EMBL" id="JARBJD010000420">
    <property type="protein sequence ID" value="KAK2942279.1"/>
    <property type="molecule type" value="Genomic_DNA"/>
</dbReference>
<evidence type="ECO:0000256" key="1">
    <source>
        <dbReference type="SAM" id="MobiDB-lite"/>
    </source>
</evidence>
<proteinExistence type="predicted"/>
<protein>
    <submittedName>
        <fullName evidence="2">Uncharacterized protein</fullName>
    </submittedName>
</protein>
<accession>A0ABQ9WT48</accession>
<name>A0ABQ9WT48_9EUKA</name>
<dbReference type="Proteomes" id="UP001281761">
    <property type="component" value="Unassembled WGS sequence"/>
</dbReference>